<keyword evidence="6 7" id="KW-0456">Lyase</keyword>
<name>A0A061H612_9BASI</name>
<dbReference type="HAMAP" id="MF_00300">
    <property type="entry name" value="Chorismate_synth"/>
    <property type="match status" value="1"/>
</dbReference>
<dbReference type="GO" id="GO:0010181">
    <property type="term" value="F:FMN binding"/>
    <property type="evidence" value="ECO:0007669"/>
    <property type="project" value="TreeGrafter"/>
</dbReference>
<evidence type="ECO:0000256" key="2">
    <source>
        <dbReference type="ARBA" id="ARBA00008014"/>
    </source>
</evidence>
<evidence type="ECO:0000256" key="6">
    <source>
        <dbReference type="ARBA" id="ARBA00023239"/>
    </source>
</evidence>
<evidence type="ECO:0000313" key="9">
    <source>
        <dbReference type="EMBL" id="EPQ28372.1"/>
    </source>
</evidence>
<dbReference type="NCBIfam" id="TIGR00033">
    <property type="entry name" value="aroC"/>
    <property type="match status" value="2"/>
</dbReference>
<dbReference type="AlphaFoldDB" id="A0A061H612"/>
<dbReference type="InterPro" id="IPR000453">
    <property type="entry name" value="Chorismate_synth"/>
</dbReference>
<dbReference type="PANTHER" id="PTHR21085">
    <property type="entry name" value="CHORISMATE SYNTHASE"/>
    <property type="match status" value="1"/>
</dbReference>
<dbReference type="PROSITE" id="PS00788">
    <property type="entry name" value="CHORISMATE_SYNTHASE_2"/>
    <property type="match status" value="1"/>
</dbReference>
<evidence type="ECO:0000313" key="10">
    <source>
        <dbReference type="Proteomes" id="UP000053664"/>
    </source>
</evidence>
<comment type="pathway">
    <text evidence="1 7">Metabolic intermediate biosynthesis; chorismate biosynthesis; chorismate from D-erythrose 4-phosphate and phosphoenolpyruvate: step 7/7.</text>
</comment>
<dbReference type="UniPathway" id="UPA00053">
    <property type="reaction ID" value="UER00090"/>
</dbReference>
<dbReference type="KEGG" id="pfp:PFL1_04199"/>
<evidence type="ECO:0000256" key="8">
    <source>
        <dbReference type="SAM" id="MobiDB-lite"/>
    </source>
</evidence>
<gene>
    <name evidence="9" type="ORF">PFL1_04199</name>
</gene>
<dbReference type="Proteomes" id="UP000053664">
    <property type="component" value="Unassembled WGS sequence"/>
</dbReference>
<dbReference type="EMBL" id="KE361635">
    <property type="protein sequence ID" value="EPQ28372.1"/>
    <property type="molecule type" value="Genomic_DNA"/>
</dbReference>
<dbReference type="CDD" id="cd07304">
    <property type="entry name" value="Chorismate_synthase"/>
    <property type="match status" value="1"/>
</dbReference>
<dbReference type="InterPro" id="IPR020541">
    <property type="entry name" value="Chorismate_synthase_CS"/>
</dbReference>
<evidence type="ECO:0000256" key="7">
    <source>
        <dbReference type="RuleBase" id="RU000605"/>
    </source>
</evidence>
<dbReference type="PROSITE" id="PS00789">
    <property type="entry name" value="CHORISMATE_SYNTHASE_3"/>
    <property type="match status" value="1"/>
</dbReference>
<dbReference type="GO" id="GO:0009073">
    <property type="term" value="P:aromatic amino acid family biosynthetic process"/>
    <property type="evidence" value="ECO:0007669"/>
    <property type="project" value="UniProtKB-KW"/>
</dbReference>
<dbReference type="GeneID" id="19318305"/>
<evidence type="ECO:0000256" key="5">
    <source>
        <dbReference type="ARBA" id="ARBA00023141"/>
    </source>
</evidence>
<keyword evidence="4 7" id="KW-0028">Amino-acid biosynthesis</keyword>
<dbReference type="RefSeq" id="XP_007879913.1">
    <property type="nucleotide sequence ID" value="XM_007881722.1"/>
</dbReference>
<comment type="cofactor">
    <cofactor evidence="7">
        <name>FMNH2</name>
        <dbReference type="ChEBI" id="CHEBI:57618"/>
    </cofactor>
    <text evidence="7">Reduced FMN (FMNH(2)).</text>
</comment>
<proteinExistence type="inferred from homology"/>
<dbReference type="InterPro" id="IPR035904">
    <property type="entry name" value="Chorismate_synth_AroC_sf"/>
</dbReference>
<protein>
    <recommendedName>
        <fullName evidence="3 7">Chorismate synthase</fullName>
        <ecNumber evidence="3 7">4.2.3.5</ecNumber>
    </recommendedName>
</protein>
<dbReference type="SUPFAM" id="SSF103263">
    <property type="entry name" value="Chorismate synthase, AroC"/>
    <property type="match status" value="1"/>
</dbReference>
<dbReference type="OrthoDB" id="1721239at2759"/>
<accession>A0A061H612</accession>
<dbReference type="PROSITE" id="PS00787">
    <property type="entry name" value="CHORISMATE_SYNTHASE_1"/>
    <property type="match status" value="1"/>
</dbReference>
<comment type="catalytic activity">
    <reaction evidence="7">
        <text>5-O-(1-carboxyvinyl)-3-phosphoshikimate = chorismate + phosphate</text>
        <dbReference type="Rhea" id="RHEA:21020"/>
        <dbReference type="ChEBI" id="CHEBI:29748"/>
        <dbReference type="ChEBI" id="CHEBI:43474"/>
        <dbReference type="ChEBI" id="CHEBI:57701"/>
        <dbReference type="EC" id="4.2.3.5"/>
    </reaction>
</comment>
<dbReference type="GO" id="GO:0009423">
    <property type="term" value="P:chorismate biosynthetic process"/>
    <property type="evidence" value="ECO:0007669"/>
    <property type="project" value="UniProtKB-UniPathway"/>
</dbReference>
<feature type="region of interest" description="Disordered" evidence="8">
    <location>
        <begin position="434"/>
        <end position="465"/>
    </location>
</feature>
<dbReference type="GO" id="GO:0004107">
    <property type="term" value="F:chorismate synthase activity"/>
    <property type="evidence" value="ECO:0007669"/>
    <property type="project" value="UniProtKB-EC"/>
</dbReference>
<dbReference type="Pfam" id="PF01264">
    <property type="entry name" value="Chorismate_synt"/>
    <property type="match status" value="1"/>
</dbReference>
<dbReference type="PANTHER" id="PTHR21085:SF0">
    <property type="entry name" value="CHORISMATE SYNTHASE"/>
    <property type="match status" value="1"/>
</dbReference>
<comment type="similarity">
    <text evidence="2 7">Belongs to the chorismate synthase family.</text>
</comment>
<dbReference type="eggNOG" id="KOG4492">
    <property type="taxonomic scope" value="Eukaryota"/>
</dbReference>
<evidence type="ECO:0000256" key="1">
    <source>
        <dbReference type="ARBA" id="ARBA00005044"/>
    </source>
</evidence>
<feature type="region of interest" description="Disordered" evidence="8">
    <location>
        <begin position="171"/>
        <end position="209"/>
    </location>
</feature>
<dbReference type="GO" id="GO:0008652">
    <property type="term" value="P:amino acid biosynthetic process"/>
    <property type="evidence" value="ECO:0007669"/>
    <property type="project" value="UniProtKB-KW"/>
</dbReference>
<organism evidence="9 10">
    <name type="scientific">Pseudozyma flocculosa PF-1</name>
    <dbReference type="NCBI Taxonomy" id="1277687"/>
    <lineage>
        <taxon>Eukaryota</taxon>
        <taxon>Fungi</taxon>
        <taxon>Dikarya</taxon>
        <taxon>Basidiomycota</taxon>
        <taxon>Ustilaginomycotina</taxon>
        <taxon>Ustilaginomycetes</taxon>
        <taxon>Ustilaginales</taxon>
        <taxon>Ustilaginaceae</taxon>
        <taxon>Pseudozyma</taxon>
    </lineage>
</organism>
<keyword evidence="5 7" id="KW-0057">Aromatic amino acid biosynthesis</keyword>
<evidence type="ECO:0000256" key="4">
    <source>
        <dbReference type="ARBA" id="ARBA00022605"/>
    </source>
</evidence>
<sequence length="465" mass="50355">MSTFGSHFRVTTWGESHCASVGCIVDGVPPGMALTAADVQTQLSRRRPGQSNLTTPRDEKDRVEIQSGVEKDVTLGTPLAMLVRNQDQRPHDYTDETLDLFPRPSHADFTYLEKYGVKASSGGGRSSARETIGRVAAGAVAEKYLREAYGIEIVAFVSSVGKVHVPRYPGEQLAPSQPNTAAPVAANGDEGKSFYGEAANAGPPQGKVDNIYNTDSLTEEEAEEPLSKEFRQLLATITREQVDQNQIRCPHEEAAERMRQRILLAKANNDSIGGTVTCIIRRVPSGLGEPCFDKLEAKLAHAMLSIPATKGFEIGSGFRGTEVAGSRHNDKFILKDDGRLGTVTNWSGGIQGGISNGEDIYFRVGFKSPATISQNQATSRYDGTDGTLNTRGRHDPCVVPRAVPIVEAMSALVVMDALLAQDSRSLAATRLSREPVAALPQSMRMPEGKKRKQMETEEVEKSQQA</sequence>
<dbReference type="HOGENOM" id="CLU_034547_0_1_1"/>
<dbReference type="EC" id="4.2.3.5" evidence="3 7"/>
<dbReference type="Gene3D" id="3.60.150.10">
    <property type="entry name" value="Chorismate synthase AroC"/>
    <property type="match status" value="2"/>
</dbReference>
<evidence type="ECO:0000256" key="3">
    <source>
        <dbReference type="ARBA" id="ARBA00013036"/>
    </source>
</evidence>
<dbReference type="GO" id="GO:0005829">
    <property type="term" value="C:cytosol"/>
    <property type="evidence" value="ECO:0007669"/>
    <property type="project" value="TreeGrafter"/>
</dbReference>
<feature type="compositionally biased region" description="Basic and acidic residues" evidence="8">
    <location>
        <begin position="453"/>
        <end position="465"/>
    </location>
</feature>
<reference evidence="9 10" key="1">
    <citation type="journal article" date="2013" name="Plant Cell">
        <title>The transition from a phytopathogenic smut ancestor to an anamorphic biocontrol agent deciphered by comparative whole-genome analysis.</title>
        <authorList>
            <person name="Lefebvre F."/>
            <person name="Joly D.L."/>
            <person name="Labbe C."/>
            <person name="Teichmann B."/>
            <person name="Linning R."/>
            <person name="Belzile F."/>
            <person name="Bakkeren G."/>
            <person name="Belanger R.R."/>
        </authorList>
    </citation>
    <scope>NUCLEOTIDE SEQUENCE [LARGE SCALE GENOMIC DNA]</scope>
    <source>
        <strain evidence="9 10">PF-1</strain>
    </source>
</reference>